<dbReference type="EMBL" id="CM037024">
    <property type="protein sequence ID" value="KAH7664085.1"/>
    <property type="molecule type" value="Genomic_DNA"/>
</dbReference>
<dbReference type="Proteomes" id="UP000827976">
    <property type="component" value="Chromosome 14"/>
</dbReference>
<gene>
    <name evidence="1" type="ORF">IHE45_14G097800</name>
</gene>
<comment type="caution">
    <text evidence="1">The sequence shown here is derived from an EMBL/GenBank/DDBJ whole genome shotgun (WGS) entry which is preliminary data.</text>
</comment>
<evidence type="ECO:0000313" key="2">
    <source>
        <dbReference type="Proteomes" id="UP000827976"/>
    </source>
</evidence>
<accession>A0ACB7UTK6</accession>
<protein>
    <submittedName>
        <fullName evidence="1">PERQ amino acid-rich with GYF domain-containing protein</fullName>
    </submittedName>
</protein>
<evidence type="ECO:0000313" key="1">
    <source>
        <dbReference type="EMBL" id="KAH7664085.1"/>
    </source>
</evidence>
<reference evidence="2" key="1">
    <citation type="journal article" date="2022" name="Nat. Commun.">
        <title>Chromosome evolution and the genetic basis of agronomically important traits in greater yam.</title>
        <authorList>
            <person name="Bredeson J.V."/>
            <person name="Lyons J.B."/>
            <person name="Oniyinde I.O."/>
            <person name="Okereke N.R."/>
            <person name="Kolade O."/>
            <person name="Nnabue I."/>
            <person name="Nwadili C.O."/>
            <person name="Hribova E."/>
            <person name="Parker M."/>
            <person name="Nwogha J."/>
            <person name="Shu S."/>
            <person name="Carlson J."/>
            <person name="Kariba R."/>
            <person name="Muthemba S."/>
            <person name="Knop K."/>
            <person name="Barton G.J."/>
            <person name="Sherwood A.V."/>
            <person name="Lopez-Montes A."/>
            <person name="Asiedu R."/>
            <person name="Jamnadass R."/>
            <person name="Muchugi A."/>
            <person name="Goodstein D."/>
            <person name="Egesi C.N."/>
            <person name="Featherston J."/>
            <person name="Asfaw A."/>
            <person name="Simpson G.G."/>
            <person name="Dolezel J."/>
            <person name="Hendre P.S."/>
            <person name="Van Deynze A."/>
            <person name="Kumar P.L."/>
            <person name="Obidiegwu J.E."/>
            <person name="Bhattacharjee R."/>
            <person name="Rokhsar D.S."/>
        </authorList>
    </citation>
    <scope>NUCLEOTIDE SEQUENCE [LARGE SCALE GENOMIC DNA]</scope>
    <source>
        <strain evidence="2">cv. TDa95/00328</strain>
    </source>
</reference>
<proteinExistence type="predicted"/>
<keyword evidence="2" id="KW-1185">Reference proteome</keyword>
<name>A0ACB7UTK6_DIOAL</name>
<sequence>MAEGKLDLFGDLGSSKPNKDDVVGGKGMDKVLVGFLDDSKDRVTSENSIPLSPQWLHSKPVDSKDSRFLNSSVHGSNLESVQKDAWRLDGSQEKWKRNVADVDLSRRWREEERDTGLLGLRERRKEGDRENEYRKIERRSENVMRDSESRTLSSSDWRHENRNLGIESRRDNKWSLRWGPEDKEKDPKTEKKIDAEKDDSHVEKHSSVRPLSESDSRDKWRPRHRQDVHSVGSAQFRAAPGFGLERGRGDGSNPGFAPGRGRSKVIGGLAFGRSSAAGPIGAASVNIDDLLHGKPGLSACVFRYPRGKLLDIYKKQKMLSTLDSAPEDLAEVPMITKSSYIEPFAFAAPDVDEEAILQDIWKGKIIDSEEYHESFTERIAGANDRSIGTDPSSGNYLEKVGSLVERADPGEMNPKGSKNDSHHHFGLADGILMDSELKVSEEDLVNDTAGHGGRLDFINDVKQGSNPTASYDVRTELPEDSNSLFDTSYIHELSDSDRQHLAYIQEIQGSDRQHQSSDVEPKLVDHGAPPEDFSMFYRDPQGEIQGPFLSVDIITWLEQGFFGTDLPVCLSDAPEGTPFKPLGELIAHLGLKSFSAPILDASEKSESLDTTQSSRVRAFSSYETNPLPVNEQELALSSLDVPLDHQAQSKVSEYNDVNLQYGRVLHPNSDTTGDISGADRQSFHDFPREEIDEDLYNGRSVTGFQKSSRTLGHNLQNQSQSPSGHNFLEGNTGPTILPNHEDQVDNNLNPLGLFLSELEANHPKRPLSSILSEQSHAISSGARADSSHHGHRQESYKSIGDHELWLTNYNRRNAGPNILEDPVDAGHLPHFEQGSKPINFQDQMLLQQLQKQQLHRHNQLADQGMHLNSHQFLDDMQRAMQQQQMNDQHMSEVEHLLQLRLEQQRRLQHLQKQQQQQLQQQQQQQQQQQLLQQQLHPHHLQLLEQQQRQQLLIKQLQQQQLQDSVYGTQHVDPLRGSNMLDQLILRQQLLHESQQQPHHLPHPHEQLIEQLIQAKFGESHHRDHNNDLLSALSNAKHKQMLSLEQEYILALQQEQMLARQHLSSGQHLGMEEERHIGGGWTVDESGQFRRSPAGQNQLNSAGPSHLDFIQASARTSSFENPNHHELNLLLHEQMRRGLYETGAQQFERPTARSASSPTEADLANVLARFQGLDMHDQHAQGHFSGHMAQFPRGMHSQQHHDHFSAPHLDARGSHWADLNSKMDPQLVQLHLEAEWQKRREMRNPYEEDPSAWASLMGNDAHHSNESVNSVHQKFTLPSPHSFQMADSAPTSSFENRDPSRLFSSAPAEGSVSLQDSISVSRNFLEGSRFPDSGQLHERLVNVDVEGQANDFVSNERAGSHLGSGSLPEQIHLLRNADMSDKDLLMESIHTGASIERDFSESDQGRRLKKGDPKSRTISGSFLENIGGGSDLAGGSFLDNAEIKVNPPARHASFSATGGNVNVLGYETVLDNGFREEIINNRMSGIHPEKSGNPMLNRKPDSDVLTSQGPLSDSTFAPPVKGKKLSNSTPEDLPKIEGRRSAVTAMAAAMGNQETETPASNKRETRFRRTTSGSDAADAPEASFIEMLKSTKKPTKGSEIPTGSLDSPDSGAGGKNNKKKGKKGKQIDPSLLGFRVHSNRIMMGEIQRLDD</sequence>
<organism evidence="1 2">
    <name type="scientific">Dioscorea alata</name>
    <name type="common">Purple yam</name>
    <dbReference type="NCBI Taxonomy" id="55571"/>
    <lineage>
        <taxon>Eukaryota</taxon>
        <taxon>Viridiplantae</taxon>
        <taxon>Streptophyta</taxon>
        <taxon>Embryophyta</taxon>
        <taxon>Tracheophyta</taxon>
        <taxon>Spermatophyta</taxon>
        <taxon>Magnoliopsida</taxon>
        <taxon>Liliopsida</taxon>
        <taxon>Dioscoreales</taxon>
        <taxon>Dioscoreaceae</taxon>
        <taxon>Dioscorea</taxon>
    </lineage>
</organism>